<evidence type="ECO:0000256" key="3">
    <source>
        <dbReference type="ARBA" id="ARBA00049244"/>
    </source>
</evidence>
<proteinExistence type="predicted"/>
<keyword evidence="7" id="KW-1185">Reference proteome</keyword>
<feature type="region of interest" description="Disordered" evidence="4">
    <location>
        <begin position="463"/>
        <end position="490"/>
    </location>
</feature>
<dbReference type="PANTHER" id="PTHR10133">
    <property type="entry name" value="DNA POLYMERASE I"/>
    <property type="match status" value="1"/>
</dbReference>
<feature type="domain" description="DNA-directed DNA polymerase family A palm" evidence="5">
    <location>
        <begin position="349"/>
        <end position="547"/>
    </location>
</feature>
<dbReference type="InterPro" id="IPR043502">
    <property type="entry name" value="DNA/RNA_pol_sf"/>
</dbReference>
<name>A0ABQ2UL49_9PSEU</name>
<evidence type="ECO:0000256" key="1">
    <source>
        <dbReference type="ARBA" id="ARBA00012417"/>
    </source>
</evidence>
<dbReference type="CDD" id="cd06444">
    <property type="entry name" value="DNA_pol_A"/>
    <property type="match status" value="1"/>
</dbReference>
<dbReference type="SUPFAM" id="SSF56672">
    <property type="entry name" value="DNA/RNA polymerases"/>
    <property type="match status" value="1"/>
</dbReference>
<dbReference type="EMBL" id="BMRE01000015">
    <property type="protein sequence ID" value="GGU42616.1"/>
    <property type="molecule type" value="Genomic_DNA"/>
</dbReference>
<dbReference type="Pfam" id="PF00476">
    <property type="entry name" value="DNA_pol_A"/>
    <property type="match status" value="1"/>
</dbReference>
<organism evidence="6 7">
    <name type="scientific">Lentzea flava</name>
    <dbReference type="NCBI Taxonomy" id="103732"/>
    <lineage>
        <taxon>Bacteria</taxon>
        <taxon>Bacillati</taxon>
        <taxon>Actinomycetota</taxon>
        <taxon>Actinomycetes</taxon>
        <taxon>Pseudonocardiales</taxon>
        <taxon>Pseudonocardiaceae</taxon>
        <taxon>Lentzea</taxon>
    </lineage>
</organism>
<dbReference type="InterPro" id="IPR002298">
    <property type="entry name" value="DNA_polymerase_A"/>
</dbReference>
<dbReference type="Gene3D" id="1.10.150.20">
    <property type="entry name" value="5' to 3' exonuclease, C-terminal subdomain"/>
    <property type="match status" value="1"/>
</dbReference>
<dbReference type="SMART" id="SM00482">
    <property type="entry name" value="POLAc"/>
    <property type="match status" value="1"/>
</dbReference>
<protein>
    <recommendedName>
        <fullName evidence="1">DNA-directed DNA polymerase</fullName>
        <ecNumber evidence="1">2.7.7.7</ecNumber>
    </recommendedName>
</protein>
<dbReference type="Proteomes" id="UP000649573">
    <property type="component" value="Unassembled WGS sequence"/>
</dbReference>
<evidence type="ECO:0000313" key="7">
    <source>
        <dbReference type="Proteomes" id="UP000649573"/>
    </source>
</evidence>
<evidence type="ECO:0000256" key="4">
    <source>
        <dbReference type="SAM" id="MobiDB-lite"/>
    </source>
</evidence>
<accession>A0ABQ2UL49</accession>
<reference evidence="7" key="1">
    <citation type="journal article" date="2019" name="Int. J. Syst. Evol. Microbiol.">
        <title>The Global Catalogue of Microorganisms (GCM) 10K type strain sequencing project: providing services to taxonomists for standard genome sequencing and annotation.</title>
        <authorList>
            <consortium name="The Broad Institute Genomics Platform"/>
            <consortium name="The Broad Institute Genome Sequencing Center for Infectious Disease"/>
            <person name="Wu L."/>
            <person name="Ma J."/>
        </authorList>
    </citation>
    <scope>NUCLEOTIDE SEQUENCE [LARGE SCALE GENOMIC DNA]</scope>
    <source>
        <strain evidence="7">JCM 3296</strain>
    </source>
</reference>
<gene>
    <name evidence="6" type="primary">polA</name>
    <name evidence="6" type="ORF">GCM10010178_39010</name>
</gene>
<dbReference type="Gene3D" id="3.30.70.370">
    <property type="match status" value="1"/>
</dbReference>
<comment type="catalytic activity">
    <reaction evidence="3">
        <text>DNA(n) + a 2'-deoxyribonucleoside 5'-triphosphate = DNA(n+1) + diphosphate</text>
        <dbReference type="Rhea" id="RHEA:22508"/>
        <dbReference type="Rhea" id="RHEA-COMP:17339"/>
        <dbReference type="Rhea" id="RHEA-COMP:17340"/>
        <dbReference type="ChEBI" id="CHEBI:33019"/>
        <dbReference type="ChEBI" id="CHEBI:61560"/>
        <dbReference type="ChEBI" id="CHEBI:173112"/>
        <dbReference type="EC" id="2.7.7.7"/>
    </reaction>
</comment>
<dbReference type="NCBIfam" id="NF011538">
    <property type="entry name" value="PRK14975.1-1"/>
    <property type="match status" value="1"/>
</dbReference>
<dbReference type="InterPro" id="IPR001098">
    <property type="entry name" value="DNA-dir_DNA_pol_A_palm_dom"/>
</dbReference>
<dbReference type="PANTHER" id="PTHR10133:SF27">
    <property type="entry name" value="DNA POLYMERASE NU"/>
    <property type="match status" value="1"/>
</dbReference>
<dbReference type="EC" id="2.7.7.7" evidence="1"/>
<evidence type="ECO:0000256" key="2">
    <source>
        <dbReference type="ARBA" id="ARBA00022705"/>
    </source>
</evidence>
<evidence type="ECO:0000313" key="6">
    <source>
        <dbReference type="EMBL" id="GGU42616.1"/>
    </source>
</evidence>
<sequence>MVAANSWKNRSTSGWLFPGHFPGYPVSVRTETVRPPLHNQGVLVALVPEADGAGRWQKLHDDGTPAGPAMAASSLASAVASLERAHRPRWVWADTTEVYPALLRAGVRVDRCWDLHLTEALLLGAEGRHREPRELAAAVARELGLPPPADLGPRKKDVELTLFEPEPVVLPGGTDPLTALSLVFRAQQRNPALGLLIAAESASALVAAEMTHHGLPWRADVHNAILEEMLGPRTAPGVRPKVLQALADQIREAFGGKEVNPDAPASIVRAFAREGIDVPSARRWVLKKIDHPAVEPLLEYKERARLWVAHGWTWLDAWVKDGRFRPDYVVGGVVSGRWASRGGAALQIPRLMRKAVVADEGWCLVAADASQLEPRILAALSGDQRLIEVCGDDDLYSALAADSFKGERPRAKIAMLSAMYGGTSGEAGPLLAVLRKRFPQAVGYVEAAAQAGEQGRMVRTRLGRTSPAPSEAWRELTGGADDSGEVSSSSRQAARNWGRFTRNFVVQGSAADWTAALLAVLRNRLPLNAHLVFFQHDEVLVHCPREDADAVIEAIADAGREATRLLFGDTAVRFPMNAVPVECYADAK</sequence>
<keyword evidence="2" id="KW-0235">DNA replication</keyword>
<dbReference type="PRINTS" id="PR00868">
    <property type="entry name" value="DNAPOLI"/>
</dbReference>
<evidence type="ECO:0000259" key="5">
    <source>
        <dbReference type="SMART" id="SM00482"/>
    </source>
</evidence>
<comment type="caution">
    <text evidence="6">The sequence shown here is derived from an EMBL/GenBank/DDBJ whole genome shotgun (WGS) entry which is preliminary data.</text>
</comment>